<dbReference type="EMBL" id="BPLR01005484">
    <property type="protein sequence ID" value="GIY02700.1"/>
    <property type="molecule type" value="Genomic_DNA"/>
</dbReference>
<protein>
    <submittedName>
        <fullName evidence="1">Uncharacterized protein</fullName>
    </submittedName>
</protein>
<organism evidence="1 2">
    <name type="scientific">Caerostris extrusa</name>
    <name type="common">Bark spider</name>
    <name type="synonym">Caerostris bankana</name>
    <dbReference type="NCBI Taxonomy" id="172846"/>
    <lineage>
        <taxon>Eukaryota</taxon>
        <taxon>Metazoa</taxon>
        <taxon>Ecdysozoa</taxon>
        <taxon>Arthropoda</taxon>
        <taxon>Chelicerata</taxon>
        <taxon>Arachnida</taxon>
        <taxon>Araneae</taxon>
        <taxon>Araneomorphae</taxon>
        <taxon>Entelegynae</taxon>
        <taxon>Araneoidea</taxon>
        <taxon>Araneidae</taxon>
        <taxon>Caerostris</taxon>
    </lineage>
</organism>
<accession>A0AAV4PZW6</accession>
<sequence>MTFRLNTMRTSSSLNNFGPSLTSRLPNFALIHLKEQMERRMTSVHGQVTRNVLPADGFHSSPSTFHPTWQTTSNARLHARQTSKYMKFQLVPVTHSAVGNCSSRGLGIWSRKRF</sequence>
<dbReference type="Proteomes" id="UP001054945">
    <property type="component" value="Unassembled WGS sequence"/>
</dbReference>
<proteinExistence type="predicted"/>
<keyword evidence="2" id="KW-1185">Reference proteome</keyword>
<evidence type="ECO:0000313" key="1">
    <source>
        <dbReference type="EMBL" id="GIY02700.1"/>
    </source>
</evidence>
<dbReference type="AlphaFoldDB" id="A0AAV4PZW6"/>
<gene>
    <name evidence="1" type="ORF">CEXT_553691</name>
</gene>
<name>A0AAV4PZW6_CAEEX</name>
<evidence type="ECO:0000313" key="2">
    <source>
        <dbReference type="Proteomes" id="UP001054945"/>
    </source>
</evidence>
<comment type="caution">
    <text evidence="1">The sequence shown here is derived from an EMBL/GenBank/DDBJ whole genome shotgun (WGS) entry which is preliminary data.</text>
</comment>
<reference evidence="1 2" key="1">
    <citation type="submission" date="2021-06" db="EMBL/GenBank/DDBJ databases">
        <title>Caerostris extrusa draft genome.</title>
        <authorList>
            <person name="Kono N."/>
            <person name="Arakawa K."/>
        </authorList>
    </citation>
    <scope>NUCLEOTIDE SEQUENCE [LARGE SCALE GENOMIC DNA]</scope>
</reference>